<dbReference type="InterPro" id="IPR008007">
    <property type="entry name" value="Peptidase_M42"/>
</dbReference>
<dbReference type="GO" id="GO:0008810">
    <property type="term" value="F:cellulase activity"/>
    <property type="evidence" value="ECO:0007669"/>
    <property type="project" value="UniProtKB-EC"/>
</dbReference>
<protein>
    <submittedName>
        <fullName evidence="10">Endo-1,4 beta-glucanase</fullName>
        <ecNumber evidence="10">3.2.1.4</ecNumber>
    </submittedName>
</protein>
<proteinExistence type="inferred from homology"/>
<feature type="active site" description="Proton acceptor" evidence="7">
    <location>
        <position position="243"/>
    </location>
</feature>
<dbReference type="EC" id="3.2.1.4" evidence="10"/>
<dbReference type="CDD" id="cd05656">
    <property type="entry name" value="M42_Frv"/>
    <property type="match status" value="1"/>
</dbReference>
<dbReference type="InterPro" id="IPR023367">
    <property type="entry name" value="Peptidase_M42_dom2"/>
</dbReference>
<dbReference type="GO" id="GO:0046872">
    <property type="term" value="F:metal ion binding"/>
    <property type="evidence" value="ECO:0007669"/>
    <property type="project" value="UniProtKB-UniRule"/>
</dbReference>
<evidence type="ECO:0000256" key="1">
    <source>
        <dbReference type="ARBA" id="ARBA00006272"/>
    </source>
</evidence>
<dbReference type="GO" id="GO:0004177">
    <property type="term" value="F:aminopeptidase activity"/>
    <property type="evidence" value="ECO:0007669"/>
    <property type="project" value="UniProtKB-UniRule"/>
</dbReference>
<feature type="binding site" evidence="8">
    <location>
        <position position="266"/>
    </location>
    <ligand>
        <name>Zn(2+)</name>
        <dbReference type="ChEBI" id="CHEBI:29105"/>
        <label>1</label>
    </ligand>
</feature>
<sequence length="384" mass="42260">MTRVFDVIKLSFLLLLFCLLSFAAKAQDETEKLIEKLTNLPGVSGFEEPVRNALLAQWKAKGVDVSVDNVGNVIARVGSEESKDNKKTDVLIMAHMDEVGFIITDIDERGYIKAKALGGWLDHVLWGHRWSISVGDNIISAFTGMDAPHVLTDFRSSPPVTSAKLFFDTGLTRQQLQDKGVRPGLPVTPAAHFMVLDSGKRYAAKALDDRALLAVMSELLSEVSQNPQAYQHLNLTFAATVQEEVGMRGAAALAGQIDADVILNLEAGIAKDYPTQFTHESEPKLGKGPALFIYDGSMLPDSSLVTFIHDVARRNNIPTQWESEQSYGQDASSFQFSGKGVRAINLALPVRYAHSHWGIMDRQDYDSMLALLKATLRDMGRNKP</sequence>
<keyword evidence="9" id="KW-0732">Signal</keyword>
<evidence type="ECO:0000256" key="2">
    <source>
        <dbReference type="ARBA" id="ARBA00022438"/>
    </source>
</evidence>
<feature type="signal peptide" evidence="9">
    <location>
        <begin position="1"/>
        <end position="26"/>
    </location>
</feature>
<feature type="binding site" evidence="8">
    <location>
        <position position="354"/>
    </location>
    <ligand>
        <name>Zn(2+)</name>
        <dbReference type="ChEBI" id="CHEBI:29105"/>
        <label>2</label>
    </ligand>
</feature>
<evidence type="ECO:0000313" key="10">
    <source>
        <dbReference type="EMBL" id="CBX81706.1"/>
    </source>
</evidence>
<feature type="chain" id="PRO_5003195249" evidence="9">
    <location>
        <begin position="27"/>
        <end position="384"/>
    </location>
</feature>
<keyword evidence="4 8" id="KW-0479">Metal-binding</keyword>
<dbReference type="PANTHER" id="PTHR32481">
    <property type="entry name" value="AMINOPEPTIDASE"/>
    <property type="match status" value="1"/>
</dbReference>
<comment type="cofactor">
    <cofactor evidence="8">
        <name>a divalent metal cation</name>
        <dbReference type="ChEBI" id="CHEBI:60240"/>
    </cofactor>
    <text evidence="8">Binds 2 divalent metal cations per subunit.</text>
</comment>
<feature type="binding site" evidence="8">
    <location>
        <position position="244"/>
    </location>
    <ligand>
        <name>Zn(2+)</name>
        <dbReference type="ChEBI" id="CHEBI:29105"/>
        <label>2</label>
    </ligand>
</feature>
<accession>E5B8A1</accession>
<keyword evidence="5 10" id="KW-0378">Hydrolase</keyword>
<evidence type="ECO:0000256" key="9">
    <source>
        <dbReference type="SAM" id="SignalP"/>
    </source>
</evidence>
<dbReference type="EMBL" id="FR719195">
    <property type="protein sequence ID" value="CBX81706.1"/>
    <property type="molecule type" value="Genomic_DNA"/>
</dbReference>
<feature type="binding site" evidence="8">
    <location>
        <position position="208"/>
    </location>
    <ligand>
        <name>Zn(2+)</name>
        <dbReference type="ChEBI" id="CHEBI:29105"/>
        <label>1</label>
    </ligand>
</feature>
<evidence type="ECO:0000256" key="6">
    <source>
        <dbReference type="PIRNR" id="PIRNR001123"/>
    </source>
</evidence>
<evidence type="ECO:0000256" key="8">
    <source>
        <dbReference type="PIRSR" id="PIRSR001123-2"/>
    </source>
</evidence>
<dbReference type="Gene3D" id="2.40.30.40">
    <property type="entry name" value="Peptidase M42, domain 2"/>
    <property type="match status" value="1"/>
</dbReference>
<feature type="binding site" evidence="8">
    <location>
        <position position="208"/>
    </location>
    <ligand>
        <name>Zn(2+)</name>
        <dbReference type="ChEBI" id="CHEBI:29105"/>
        <label>2</label>
    </ligand>
</feature>
<name>E5B8A1_ERWAM</name>
<evidence type="ECO:0000256" key="3">
    <source>
        <dbReference type="ARBA" id="ARBA00022670"/>
    </source>
</evidence>
<reference evidence="10" key="1">
    <citation type="journal article" date="2011" name="J. Bacteriol.">
        <title>Genome Sequence of an Erwinia amylovora Strain with Pathogenicity Restricted to Rubus Plants.</title>
        <authorList>
            <person name="Powney R."/>
            <person name="Smits T.H."/>
            <person name="Sawbridge T."/>
            <person name="Frey B."/>
            <person name="Blom J."/>
            <person name="Frey J.E."/>
            <person name="Plummer K.M."/>
            <person name="Beer S.V."/>
            <person name="Luck J."/>
            <person name="Duffy B."/>
            <person name="Rodoni B."/>
        </authorList>
    </citation>
    <scope>NUCLEOTIDE SEQUENCE</scope>
    <source>
        <strain evidence="10">ATCC BAA-2158</strain>
    </source>
</reference>
<dbReference type="Gene3D" id="3.40.630.10">
    <property type="entry name" value="Zn peptidases"/>
    <property type="match status" value="1"/>
</dbReference>
<evidence type="ECO:0000256" key="5">
    <source>
        <dbReference type="ARBA" id="ARBA00022801"/>
    </source>
</evidence>
<keyword evidence="3" id="KW-0645">Protease</keyword>
<dbReference type="Pfam" id="PF05343">
    <property type="entry name" value="Peptidase_M42"/>
    <property type="match status" value="1"/>
</dbReference>
<dbReference type="SUPFAM" id="SSF101821">
    <property type="entry name" value="Aminopeptidase/glucanase lid domain"/>
    <property type="match status" value="1"/>
</dbReference>
<organism evidence="10">
    <name type="scientific">Erwinia amylovora ATCC BAA-2158</name>
    <dbReference type="NCBI Taxonomy" id="889211"/>
    <lineage>
        <taxon>Bacteria</taxon>
        <taxon>Pseudomonadati</taxon>
        <taxon>Pseudomonadota</taxon>
        <taxon>Gammaproteobacteria</taxon>
        <taxon>Enterobacterales</taxon>
        <taxon>Erwiniaceae</taxon>
        <taxon>Erwinia</taxon>
    </lineage>
</organism>
<comment type="similarity">
    <text evidence="1 6">Belongs to the peptidase M42 family.</text>
</comment>
<keyword evidence="10" id="KW-0326">Glycosidase</keyword>
<dbReference type="AlphaFoldDB" id="E5B8A1"/>
<dbReference type="PIRSF" id="PIRSF001123">
    <property type="entry name" value="PepA_GA"/>
    <property type="match status" value="1"/>
</dbReference>
<keyword evidence="2" id="KW-0031">Aminopeptidase</keyword>
<dbReference type="PANTHER" id="PTHR32481:SF0">
    <property type="entry name" value="AMINOPEPTIDASE YPDE-RELATED"/>
    <property type="match status" value="1"/>
</dbReference>
<dbReference type="InterPro" id="IPR051464">
    <property type="entry name" value="Peptidase_M42_aminopept"/>
</dbReference>
<feature type="binding site" evidence="8">
    <location>
        <position position="95"/>
    </location>
    <ligand>
        <name>Zn(2+)</name>
        <dbReference type="ChEBI" id="CHEBI:29105"/>
        <label>1</label>
    </ligand>
</feature>
<dbReference type="SUPFAM" id="SSF53187">
    <property type="entry name" value="Zn-dependent exopeptidases"/>
    <property type="match status" value="1"/>
</dbReference>
<gene>
    <name evidence="10" type="ORF">EAIL5_2886</name>
</gene>
<evidence type="ECO:0000256" key="4">
    <source>
        <dbReference type="ARBA" id="ARBA00022723"/>
    </source>
</evidence>
<dbReference type="GO" id="GO:0006508">
    <property type="term" value="P:proteolysis"/>
    <property type="evidence" value="ECO:0007669"/>
    <property type="project" value="UniProtKB-KW"/>
</dbReference>
<evidence type="ECO:0000256" key="7">
    <source>
        <dbReference type="PIRSR" id="PIRSR001123-1"/>
    </source>
</evidence>